<reference evidence="1 2" key="1">
    <citation type="submission" date="2012-06" db="EMBL/GenBank/DDBJ databases">
        <title>Finished chromosome of genome of Cylindrospermum stagnale PCC 7417.</title>
        <authorList>
            <consortium name="US DOE Joint Genome Institute"/>
            <person name="Gugger M."/>
            <person name="Coursin T."/>
            <person name="Rippka R."/>
            <person name="Tandeau De Marsac N."/>
            <person name="Huntemann M."/>
            <person name="Wei C.-L."/>
            <person name="Han J."/>
            <person name="Detter J.C."/>
            <person name="Han C."/>
            <person name="Tapia R."/>
            <person name="Chen A."/>
            <person name="Kyrpides N."/>
            <person name="Mavromatis K."/>
            <person name="Markowitz V."/>
            <person name="Szeto E."/>
            <person name="Ivanova N."/>
            <person name="Pagani I."/>
            <person name="Pati A."/>
            <person name="Goodwin L."/>
            <person name="Nordberg H.P."/>
            <person name="Cantor M.N."/>
            <person name="Hua S.X."/>
            <person name="Woyke T."/>
            <person name="Kerfeld C.A."/>
        </authorList>
    </citation>
    <scope>NUCLEOTIDE SEQUENCE [LARGE SCALE GENOMIC DNA]</scope>
    <source>
        <strain evidence="1 2">PCC 7417</strain>
    </source>
</reference>
<evidence type="ECO:0000313" key="2">
    <source>
        <dbReference type="Proteomes" id="UP000010475"/>
    </source>
</evidence>
<name>K9WWI8_9NOST</name>
<dbReference type="RefSeq" id="WP_015207430.1">
    <property type="nucleotide sequence ID" value="NC_019757.1"/>
</dbReference>
<dbReference type="STRING" id="56107.Cylst_1925"/>
<sequence>MNDFEVEQGKALVYANEAYYTAGAAIHVVKGMQGGGAVTLGRQQQMSSVLMNIGYKLMHYKHNHHEGGKGRALVATSRPIHLSY</sequence>
<gene>
    <name evidence="1" type="ORF">Cylst_1925</name>
</gene>
<protein>
    <submittedName>
        <fullName evidence="1">Uncharacterized protein</fullName>
    </submittedName>
</protein>
<keyword evidence="2" id="KW-1185">Reference proteome</keyword>
<dbReference type="EMBL" id="CP003642">
    <property type="protein sequence ID" value="AFZ24174.1"/>
    <property type="molecule type" value="Genomic_DNA"/>
</dbReference>
<dbReference type="Proteomes" id="UP000010475">
    <property type="component" value="Chromosome"/>
</dbReference>
<organism evidence="1 2">
    <name type="scientific">Cylindrospermum stagnale PCC 7417</name>
    <dbReference type="NCBI Taxonomy" id="56107"/>
    <lineage>
        <taxon>Bacteria</taxon>
        <taxon>Bacillati</taxon>
        <taxon>Cyanobacteriota</taxon>
        <taxon>Cyanophyceae</taxon>
        <taxon>Nostocales</taxon>
        <taxon>Nostocaceae</taxon>
        <taxon>Cylindrospermum</taxon>
    </lineage>
</organism>
<dbReference type="KEGG" id="csg:Cylst_1925"/>
<dbReference type="HOGENOM" id="CLU_2522015_0_0_3"/>
<accession>K9WWI8</accession>
<evidence type="ECO:0000313" key="1">
    <source>
        <dbReference type="EMBL" id="AFZ24174.1"/>
    </source>
</evidence>
<dbReference type="eggNOG" id="ENOG5031Z6P">
    <property type="taxonomic scope" value="Bacteria"/>
</dbReference>
<dbReference type="AlphaFoldDB" id="K9WWI8"/>
<proteinExistence type="predicted"/>